<dbReference type="PROSITE" id="PS51257">
    <property type="entry name" value="PROKAR_LIPOPROTEIN"/>
    <property type="match status" value="1"/>
</dbReference>
<comment type="caution">
    <text evidence="1">The sequence shown here is derived from an EMBL/GenBank/DDBJ whole genome shotgun (WGS) entry which is preliminary data.</text>
</comment>
<name>A0A837G8Z3_9VIBR</name>
<evidence type="ECO:0000313" key="1">
    <source>
        <dbReference type="EMBL" id="KJY72885.1"/>
    </source>
</evidence>
<dbReference type="SUPFAM" id="SSF117074">
    <property type="entry name" value="Hypothetical protein PA1324"/>
    <property type="match status" value="1"/>
</dbReference>
<reference evidence="1" key="1">
    <citation type="journal article" date="2015" name="BMC Genomics">
        <title>Genome mining reveals unlocked bioactive potential of marine Gram-negative bacteria.</title>
        <authorList>
            <person name="Machado H."/>
            <person name="Sonnenschein E.C."/>
            <person name="Melchiorsen J."/>
            <person name="Gram L."/>
        </authorList>
    </citation>
    <scope>NUCLEOTIDE SEQUENCE</scope>
    <source>
        <strain evidence="1">S2052</strain>
    </source>
</reference>
<organism evidence="1">
    <name type="scientific">Vibrio coralliilyticus</name>
    <dbReference type="NCBI Taxonomy" id="190893"/>
    <lineage>
        <taxon>Bacteria</taxon>
        <taxon>Pseudomonadati</taxon>
        <taxon>Pseudomonadota</taxon>
        <taxon>Gammaproteobacteria</taxon>
        <taxon>Vibrionales</taxon>
        <taxon>Vibrionaceae</taxon>
        <taxon>Vibrio</taxon>
    </lineage>
</organism>
<proteinExistence type="predicted"/>
<dbReference type="AlphaFoldDB" id="A0A837G8Z3"/>
<accession>A0A837G8Z3</accession>
<dbReference type="RefSeq" id="WP_045986053.1">
    <property type="nucleotide sequence ID" value="NZ_CP063052.1"/>
</dbReference>
<gene>
    <name evidence="1" type="ORF">TW71_12005</name>
</gene>
<dbReference type="EMBL" id="JXXR01000012">
    <property type="protein sequence ID" value="KJY72885.1"/>
    <property type="molecule type" value="Genomic_DNA"/>
</dbReference>
<protein>
    <submittedName>
        <fullName evidence="1">Uncharacterized protein</fullName>
    </submittedName>
</protein>
<sequence length="486" mass="54461">MNLKLLAVVPFSIGIVACGGGGDGGSSSSSASSQTRSLQGVAIDGYISGATAFLDINYNGQLDSGEPSAVTNSEGSYRLSLSGSNSDCIDYAPIVVNVPVGAIDADAPNTPISKPYQLVFPPAMTLSSEHEIKSTTPLTTVLWNQIQEDLHESGITSCTALRSAVNTQEKVIQNVKEHDHRIADRYNIAVDKIYGDFIKDDNKELYELAQKMMPAIRQSYSDTKALQLENSGVHQAYIDYYWKYWDEDTKQKVDKWYKVKTVLTETKLVHTEYEVLEDLKTEVLLTRHTERNTKKKAGFDYTKNASLWINEDNASYSCYITESIEQLVQPNSLKTYRVSNSSSTQELDWDSCKNNNVGSNFTQSLEVTVVNNYRDGMLRAQHIFSYHPGPKYPEWVNIEQKIDSFSRSTLDQLSYISSDFNDDSDYGAHTWVRSKSSQVAVTPYKFDGISISRNAIGDWWKNTYYHNGTSSLECSLDKGKTWSKCK</sequence>